<sequence>MELDIDLPDFGPFEGGAPVSEFSSPANPAFGLDLSGSLHSSVMSVSPTELLLTENLMSAPGSTALTHLTTPSGYDTSPAFTEDWNASPLFAQNDFETAQEWPSLFPDAETSAAPAPALAAPAPVPAAQAEDSPSVDSEDFEPARRPSQARKSSASSSPSGRHSSVSGVSARRRGKPLPPITIDDPSDTVGMKRAKNTLAARKSRARKAERMDELERQVRELEAEKEKLAAELAHWKSLASSQGAAGQ</sequence>
<proteinExistence type="inferred from homology"/>
<evidence type="ECO:0000256" key="1">
    <source>
        <dbReference type="ARBA" id="ARBA00004123"/>
    </source>
</evidence>
<evidence type="ECO:0000256" key="9">
    <source>
        <dbReference type="ARBA" id="ARBA00061302"/>
    </source>
</evidence>
<keyword evidence="4" id="KW-0805">Transcription regulation</keyword>
<keyword evidence="5" id="KW-0238">DNA-binding</keyword>
<organism evidence="13 14">
    <name type="scientific">Cryphonectria parasitica (strain ATCC 38755 / EP155)</name>
    <dbReference type="NCBI Taxonomy" id="660469"/>
    <lineage>
        <taxon>Eukaryota</taxon>
        <taxon>Fungi</taxon>
        <taxon>Dikarya</taxon>
        <taxon>Ascomycota</taxon>
        <taxon>Pezizomycotina</taxon>
        <taxon>Sordariomycetes</taxon>
        <taxon>Sordariomycetidae</taxon>
        <taxon>Diaporthales</taxon>
        <taxon>Cryphonectriaceae</taxon>
        <taxon>Cryphonectria-Endothia species complex</taxon>
        <taxon>Cryphonectria</taxon>
    </lineage>
</organism>
<evidence type="ECO:0000259" key="12">
    <source>
        <dbReference type="PROSITE" id="PS50217"/>
    </source>
</evidence>
<dbReference type="GO" id="GO:1903833">
    <property type="term" value="P:positive regulation of cellular response to amino acid starvation"/>
    <property type="evidence" value="ECO:0007669"/>
    <property type="project" value="TreeGrafter"/>
</dbReference>
<dbReference type="InterPro" id="IPR050946">
    <property type="entry name" value="AP-1_TF_bZIP"/>
</dbReference>
<comment type="subcellular location">
    <subcellularLocation>
        <location evidence="1">Nucleus</location>
    </subcellularLocation>
</comment>
<dbReference type="InterPro" id="IPR004827">
    <property type="entry name" value="bZIP"/>
</dbReference>
<dbReference type="PANTHER" id="PTHR11462:SF35">
    <property type="entry name" value="TRANSCRIPTION FACTOR JRA"/>
    <property type="match status" value="1"/>
</dbReference>
<dbReference type="AlphaFoldDB" id="A0A9P5CKR1"/>
<evidence type="ECO:0000313" key="13">
    <source>
        <dbReference type="EMBL" id="KAF3761432.1"/>
    </source>
</evidence>
<dbReference type="GO" id="GO:0000981">
    <property type="term" value="F:DNA-binding transcription factor activity, RNA polymerase II-specific"/>
    <property type="evidence" value="ECO:0007669"/>
    <property type="project" value="TreeGrafter"/>
</dbReference>
<dbReference type="GeneID" id="63832448"/>
<dbReference type="Gene3D" id="3.30.160.60">
    <property type="entry name" value="Classic Zinc Finger"/>
    <property type="match status" value="1"/>
</dbReference>
<dbReference type="GO" id="GO:0008652">
    <property type="term" value="P:amino acid biosynthetic process"/>
    <property type="evidence" value="ECO:0007669"/>
    <property type="project" value="UniProtKB-KW"/>
</dbReference>
<evidence type="ECO:0000256" key="8">
    <source>
        <dbReference type="ARBA" id="ARBA00023242"/>
    </source>
</evidence>
<dbReference type="CDD" id="cd12193">
    <property type="entry name" value="bZIP_GCN4"/>
    <property type="match status" value="1"/>
</dbReference>
<feature type="region of interest" description="Disordered" evidence="11">
    <location>
        <begin position="107"/>
        <end position="213"/>
    </location>
</feature>
<evidence type="ECO:0000256" key="6">
    <source>
        <dbReference type="ARBA" id="ARBA00023159"/>
    </source>
</evidence>
<evidence type="ECO:0000256" key="3">
    <source>
        <dbReference type="ARBA" id="ARBA00022605"/>
    </source>
</evidence>
<dbReference type="OrthoDB" id="5419235at2759"/>
<dbReference type="Pfam" id="PF07716">
    <property type="entry name" value="bZIP_2"/>
    <property type="match status" value="1"/>
</dbReference>
<dbReference type="InterPro" id="IPR046347">
    <property type="entry name" value="bZIP_sf"/>
</dbReference>
<name>A0A9P5CKR1_CRYP1</name>
<keyword evidence="8" id="KW-0539">Nucleus</keyword>
<evidence type="ECO:0000256" key="10">
    <source>
        <dbReference type="ARBA" id="ARBA00073680"/>
    </source>
</evidence>
<comment type="subunit">
    <text evidence="2">Binds DNA as a dimer.</text>
</comment>
<comment type="caution">
    <text evidence="13">The sequence shown here is derived from an EMBL/GenBank/DDBJ whole genome shotgun (WGS) entry which is preliminary data.</text>
</comment>
<dbReference type="RefSeq" id="XP_040772411.1">
    <property type="nucleotide sequence ID" value="XM_040915319.1"/>
</dbReference>
<dbReference type="EMBL" id="MU032351">
    <property type="protein sequence ID" value="KAF3761432.1"/>
    <property type="molecule type" value="Genomic_DNA"/>
</dbReference>
<dbReference type="SMART" id="SM00338">
    <property type="entry name" value="BRLZ"/>
    <property type="match status" value="1"/>
</dbReference>
<dbReference type="SUPFAM" id="SSF57959">
    <property type="entry name" value="Leucine zipper domain"/>
    <property type="match status" value="1"/>
</dbReference>
<dbReference type="GO" id="GO:0001080">
    <property type="term" value="P:nitrogen catabolite activation of transcription from RNA polymerase II promoter"/>
    <property type="evidence" value="ECO:0007669"/>
    <property type="project" value="TreeGrafter"/>
</dbReference>
<keyword evidence="7" id="KW-0804">Transcription</keyword>
<dbReference type="PROSITE" id="PS00036">
    <property type="entry name" value="BZIP_BASIC"/>
    <property type="match status" value="1"/>
</dbReference>
<keyword evidence="3" id="KW-0028">Amino-acid biosynthesis</keyword>
<evidence type="ECO:0000256" key="5">
    <source>
        <dbReference type="ARBA" id="ARBA00023125"/>
    </source>
</evidence>
<dbReference type="PROSITE" id="PS50217">
    <property type="entry name" value="BZIP"/>
    <property type="match status" value="1"/>
</dbReference>
<keyword evidence="6" id="KW-0010">Activator</keyword>
<evidence type="ECO:0000256" key="7">
    <source>
        <dbReference type="ARBA" id="ARBA00023163"/>
    </source>
</evidence>
<reference evidence="13" key="1">
    <citation type="journal article" date="2020" name="Phytopathology">
        <title>Genome sequence of the chestnut blight fungus Cryphonectria parasitica EP155: A fundamental resource for an archetypical invasive plant pathogen.</title>
        <authorList>
            <person name="Crouch J.A."/>
            <person name="Dawe A."/>
            <person name="Aerts A."/>
            <person name="Barry K."/>
            <person name="Churchill A.C.L."/>
            <person name="Grimwood J."/>
            <person name="Hillman B."/>
            <person name="Milgroom M.G."/>
            <person name="Pangilinan J."/>
            <person name="Smith M."/>
            <person name="Salamov A."/>
            <person name="Schmutz J."/>
            <person name="Yadav J."/>
            <person name="Grigoriev I.V."/>
            <person name="Nuss D."/>
        </authorList>
    </citation>
    <scope>NUCLEOTIDE SEQUENCE</scope>
    <source>
        <strain evidence="13">EP155</strain>
    </source>
</reference>
<feature type="compositionally biased region" description="Low complexity" evidence="11">
    <location>
        <begin position="145"/>
        <end position="169"/>
    </location>
</feature>
<dbReference type="GO" id="GO:0000978">
    <property type="term" value="F:RNA polymerase II cis-regulatory region sequence-specific DNA binding"/>
    <property type="evidence" value="ECO:0007669"/>
    <property type="project" value="TreeGrafter"/>
</dbReference>
<evidence type="ECO:0000256" key="2">
    <source>
        <dbReference type="ARBA" id="ARBA00011195"/>
    </source>
</evidence>
<dbReference type="PANTHER" id="PTHR11462">
    <property type="entry name" value="JUN TRANSCRIPTION FACTOR-RELATED"/>
    <property type="match status" value="1"/>
</dbReference>
<evidence type="ECO:0000256" key="4">
    <source>
        <dbReference type="ARBA" id="ARBA00023015"/>
    </source>
</evidence>
<dbReference type="GO" id="GO:0005667">
    <property type="term" value="C:transcription regulator complex"/>
    <property type="evidence" value="ECO:0007669"/>
    <property type="project" value="TreeGrafter"/>
</dbReference>
<dbReference type="GO" id="GO:0005634">
    <property type="term" value="C:nucleus"/>
    <property type="evidence" value="ECO:0007669"/>
    <property type="project" value="UniProtKB-SubCell"/>
</dbReference>
<comment type="similarity">
    <text evidence="9">Belongs to the bZIP family. GCN4 subfamily.</text>
</comment>
<keyword evidence="14" id="KW-1185">Reference proteome</keyword>
<dbReference type="FunFam" id="3.30.160.60:FF:001491">
    <property type="entry name" value="Cross-pathway control protein A"/>
    <property type="match status" value="1"/>
</dbReference>
<evidence type="ECO:0000256" key="11">
    <source>
        <dbReference type="SAM" id="MobiDB-lite"/>
    </source>
</evidence>
<feature type="domain" description="BZIP" evidence="12">
    <location>
        <begin position="192"/>
        <end position="233"/>
    </location>
</feature>
<feature type="compositionally biased region" description="Low complexity" evidence="11">
    <location>
        <begin position="107"/>
        <end position="129"/>
    </location>
</feature>
<evidence type="ECO:0000313" key="14">
    <source>
        <dbReference type="Proteomes" id="UP000803844"/>
    </source>
</evidence>
<dbReference type="Proteomes" id="UP000803844">
    <property type="component" value="Unassembled WGS sequence"/>
</dbReference>
<gene>
    <name evidence="13" type="ORF">M406DRAFT_108756</name>
</gene>
<accession>A0A9P5CKR1</accession>
<protein>
    <recommendedName>
        <fullName evidence="10">Cross-pathway control protein 1</fullName>
    </recommendedName>
</protein>